<dbReference type="InterPro" id="IPR029787">
    <property type="entry name" value="Nucleotide_cyclase"/>
</dbReference>
<dbReference type="InterPro" id="IPR018060">
    <property type="entry name" value="HTH_AraC"/>
</dbReference>
<evidence type="ECO:0000256" key="3">
    <source>
        <dbReference type="ARBA" id="ARBA00023163"/>
    </source>
</evidence>
<dbReference type="Pfam" id="PF12833">
    <property type="entry name" value="HTH_18"/>
    <property type="match status" value="1"/>
</dbReference>
<keyword evidence="3" id="KW-0804">Transcription</keyword>
<dbReference type="AlphaFoldDB" id="A0A5B7SRG9"/>
<dbReference type="GO" id="GO:0003700">
    <property type="term" value="F:DNA-binding transcription factor activity"/>
    <property type="evidence" value="ECO:0007669"/>
    <property type="project" value="InterPro"/>
</dbReference>
<dbReference type="Gene3D" id="1.10.10.60">
    <property type="entry name" value="Homeodomain-like"/>
    <property type="match status" value="1"/>
</dbReference>
<evidence type="ECO:0000259" key="4">
    <source>
        <dbReference type="PROSITE" id="PS01124"/>
    </source>
</evidence>
<dbReference type="OrthoDB" id="135231at2"/>
<evidence type="ECO:0000256" key="1">
    <source>
        <dbReference type="ARBA" id="ARBA00023015"/>
    </source>
</evidence>
<dbReference type="Gene3D" id="3.30.70.3090">
    <property type="entry name" value="ORF SCO4226, nickel-binding ferredoxin-like monomer"/>
    <property type="match status" value="1"/>
</dbReference>
<dbReference type="SUPFAM" id="SSF46689">
    <property type="entry name" value="Homeodomain-like"/>
    <property type="match status" value="1"/>
</dbReference>
<sequence length="364" mass="41086">MPIYMDLHIVPGVIAEHVAEAHQEDLKIQGNYGCRVMTYWVDEAHGSAFCLLEAPDKESVIEMHNDAHGLIPHEIIEVNSGIVQAFLGRIKYPENHSVSADTGLKIFNDPAFRIILVITTIKAKLLEHDLGTTKAREVLYEFTKNVKQQIAKHEGRLVEMEGEGFVVSFISASQGINCAFGIQNEVAGLSEEIGLGMSLNAGLPVDKSDRLFGTTIRFARHLCTIADSNQIVLASIVDELNKSDRQNDQRLERVKSMTIGEEKFLELMMQVLEKNWQDADFTVEDCCRKHSLSKSQLYRKCVALFKMSPNNLIREYRLVESLHMLEAGYNVSETTFETGFSSPSYFTKCFQKRFGLAPLQYLKM</sequence>
<evidence type="ECO:0000256" key="2">
    <source>
        <dbReference type="ARBA" id="ARBA00023125"/>
    </source>
</evidence>
<dbReference type="InterPro" id="IPR025336">
    <property type="entry name" value="SCO4226-like"/>
</dbReference>
<dbReference type="InterPro" id="IPR018062">
    <property type="entry name" value="HTH_AraC-typ_CS"/>
</dbReference>
<proteinExistence type="predicted"/>
<dbReference type="Proteomes" id="UP000310017">
    <property type="component" value="Chromosome"/>
</dbReference>
<feature type="domain" description="HTH araC/xylS-type" evidence="4">
    <location>
        <begin position="266"/>
        <end position="364"/>
    </location>
</feature>
<evidence type="ECO:0000313" key="5">
    <source>
        <dbReference type="EMBL" id="QCX01216.1"/>
    </source>
</evidence>
<dbReference type="PROSITE" id="PS01124">
    <property type="entry name" value="HTH_ARAC_FAMILY_2"/>
    <property type="match status" value="1"/>
</dbReference>
<protein>
    <submittedName>
        <fullName evidence="5">DUF4242 domain-containing protein</fullName>
    </submittedName>
</protein>
<keyword evidence="6" id="KW-1185">Reference proteome</keyword>
<dbReference type="PRINTS" id="PR00032">
    <property type="entry name" value="HTHARAC"/>
</dbReference>
<reference evidence="5 6" key="1">
    <citation type="submission" date="2019-05" db="EMBL/GenBank/DDBJ databases">
        <title>Genome sequencing of F202Z8.</title>
        <authorList>
            <person name="Kwon Y.M."/>
        </authorList>
    </citation>
    <scope>NUCLEOTIDE SEQUENCE [LARGE SCALE GENOMIC DNA]</scope>
    <source>
        <strain evidence="5 6">F202Z8</strain>
    </source>
</reference>
<dbReference type="KEGG" id="asag:FGM00_14255"/>
<keyword evidence="2" id="KW-0238">DNA-binding</keyword>
<dbReference type="Gene3D" id="3.30.70.1230">
    <property type="entry name" value="Nucleotide cyclase"/>
    <property type="match status" value="1"/>
</dbReference>
<dbReference type="InterPro" id="IPR009057">
    <property type="entry name" value="Homeodomain-like_sf"/>
</dbReference>
<dbReference type="EMBL" id="CP040710">
    <property type="protein sequence ID" value="QCX01216.1"/>
    <property type="molecule type" value="Genomic_DNA"/>
</dbReference>
<keyword evidence="1" id="KW-0805">Transcription regulation</keyword>
<organism evidence="5 6">
    <name type="scientific">Aggregatimonas sangjinii</name>
    <dbReference type="NCBI Taxonomy" id="2583587"/>
    <lineage>
        <taxon>Bacteria</taxon>
        <taxon>Pseudomonadati</taxon>
        <taxon>Bacteroidota</taxon>
        <taxon>Flavobacteriia</taxon>
        <taxon>Flavobacteriales</taxon>
        <taxon>Flavobacteriaceae</taxon>
        <taxon>Aggregatimonas</taxon>
    </lineage>
</organism>
<dbReference type="PROSITE" id="PS00041">
    <property type="entry name" value="HTH_ARAC_FAMILY_1"/>
    <property type="match status" value="1"/>
</dbReference>
<dbReference type="GO" id="GO:0043565">
    <property type="term" value="F:sequence-specific DNA binding"/>
    <property type="evidence" value="ECO:0007669"/>
    <property type="project" value="InterPro"/>
</dbReference>
<dbReference type="InterPro" id="IPR042557">
    <property type="entry name" value="SCO4226"/>
</dbReference>
<dbReference type="SMART" id="SM00342">
    <property type="entry name" value="HTH_ARAC"/>
    <property type="match status" value="1"/>
</dbReference>
<dbReference type="SUPFAM" id="SSF55073">
    <property type="entry name" value="Nucleotide cyclase"/>
    <property type="match status" value="1"/>
</dbReference>
<evidence type="ECO:0000313" key="6">
    <source>
        <dbReference type="Proteomes" id="UP000310017"/>
    </source>
</evidence>
<dbReference type="Pfam" id="PF14026">
    <property type="entry name" value="SCO4226-like"/>
    <property type="match status" value="1"/>
</dbReference>
<name>A0A5B7SRG9_9FLAO</name>
<dbReference type="PANTHER" id="PTHR43280">
    <property type="entry name" value="ARAC-FAMILY TRANSCRIPTIONAL REGULATOR"/>
    <property type="match status" value="1"/>
</dbReference>
<dbReference type="PANTHER" id="PTHR43280:SF2">
    <property type="entry name" value="HTH-TYPE TRANSCRIPTIONAL REGULATOR EXSA"/>
    <property type="match status" value="1"/>
</dbReference>
<gene>
    <name evidence="5" type="ORF">FGM00_14255</name>
</gene>
<dbReference type="InterPro" id="IPR020449">
    <property type="entry name" value="Tscrpt_reg_AraC-type_HTH"/>
</dbReference>
<accession>A0A5B7SRG9</accession>